<accession>A0A7U2I7M9</accession>
<evidence type="ECO:0000256" key="1">
    <source>
        <dbReference type="SAM" id="MobiDB-lite"/>
    </source>
</evidence>
<feature type="domain" description="DUF7708" evidence="2">
    <location>
        <begin position="76"/>
        <end position="220"/>
    </location>
</feature>
<feature type="region of interest" description="Disordered" evidence="1">
    <location>
        <begin position="542"/>
        <end position="568"/>
    </location>
</feature>
<dbReference type="InterPro" id="IPR056125">
    <property type="entry name" value="DUF7708"/>
</dbReference>
<organism evidence="3 4">
    <name type="scientific">Phaeosphaeria nodorum (strain SN15 / ATCC MYA-4574 / FGSC 10173)</name>
    <name type="common">Glume blotch fungus</name>
    <name type="synonym">Parastagonospora nodorum</name>
    <dbReference type="NCBI Taxonomy" id="321614"/>
    <lineage>
        <taxon>Eukaryota</taxon>
        <taxon>Fungi</taxon>
        <taxon>Dikarya</taxon>
        <taxon>Ascomycota</taxon>
        <taxon>Pezizomycotina</taxon>
        <taxon>Dothideomycetes</taxon>
        <taxon>Pleosporomycetidae</taxon>
        <taxon>Pleosporales</taxon>
        <taxon>Pleosporineae</taxon>
        <taxon>Phaeosphaeriaceae</taxon>
        <taxon>Parastagonospora</taxon>
    </lineage>
</organism>
<gene>
    <name evidence="3" type="ORF">JI435_109200</name>
</gene>
<protein>
    <recommendedName>
        <fullName evidence="2">DUF7708 domain-containing protein</fullName>
    </recommendedName>
</protein>
<dbReference type="PANTHER" id="PTHR40619">
    <property type="entry name" value="FUNGAL STAND N-TERMINAL GOODBYE DOMAIN-CONTAINING PROTEIN"/>
    <property type="match status" value="1"/>
</dbReference>
<evidence type="ECO:0000313" key="4">
    <source>
        <dbReference type="Proteomes" id="UP000663193"/>
    </source>
</evidence>
<dbReference type="PANTHER" id="PTHR40619:SF3">
    <property type="entry name" value="FUNGAL STAND N-TERMINAL GOODBYE DOMAIN-CONTAINING PROTEIN"/>
    <property type="match status" value="1"/>
</dbReference>
<reference evidence="4" key="1">
    <citation type="journal article" date="2021" name="BMC Genomics">
        <title>Chromosome-level genome assembly and manually-curated proteome of model necrotroph Parastagonospora nodorum Sn15 reveals a genome-wide trove of candidate effector homologs, and redundancy of virulence-related functions within an accessory chromosome.</title>
        <authorList>
            <person name="Bertazzoni S."/>
            <person name="Jones D.A.B."/>
            <person name="Phan H.T."/>
            <person name="Tan K.-C."/>
            <person name="Hane J.K."/>
        </authorList>
    </citation>
    <scope>NUCLEOTIDE SEQUENCE [LARGE SCALE GENOMIC DNA]</scope>
    <source>
        <strain evidence="4">SN15 / ATCC MYA-4574 / FGSC 10173)</strain>
    </source>
</reference>
<keyword evidence="4" id="KW-1185">Reference proteome</keyword>
<dbReference type="VEuPathDB" id="FungiDB:JI435_109200"/>
<dbReference type="OrthoDB" id="61900at2759"/>
<dbReference type="EMBL" id="CP069040">
    <property type="protein sequence ID" value="QRD04999.1"/>
    <property type="molecule type" value="Genomic_DNA"/>
</dbReference>
<dbReference type="Proteomes" id="UP000663193">
    <property type="component" value="Chromosome 18"/>
</dbReference>
<proteinExistence type="predicted"/>
<name>A0A7U2I7M9_PHANO</name>
<evidence type="ECO:0000259" key="2">
    <source>
        <dbReference type="Pfam" id="PF24809"/>
    </source>
</evidence>
<dbReference type="AlphaFoldDB" id="A0A7U2I7M9"/>
<dbReference type="Pfam" id="PF24809">
    <property type="entry name" value="DUF7708"/>
    <property type="match status" value="1"/>
</dbReference>
<evidence type="ECO:0000313" key="3">
    <source>
        <dbReference type="EMBL" id="QRD04999.1"/>
    </source>
</evidence>
<sequence>MTSSWYLASAKASVRAQTTFEKSLSKFKDILALTSTKHAWVDDVKATTRLQDVIDEVNKAKAQYDNKNNGSKLYKHITSFSRRVVYYGKVLDVMVQHHPEYVSLAWGTLKLVFGVIVEHERLGSTIVIALNDIGDALSRIDLAESLYPTEKMKDTIVILNCHVIAFLCRALDWYKSSSLSRTIQSFTRPAALRYDDLIGDINKTLAKVGDLSQAGGQAEQRDMHMEMHQEYDAQQNFRSTVQNRLDEMEQQLNTLIQQKYSAGELKAVHQEVKDVAALVALISKKQTSSEQTLLQALVLMKQDIQATQADIRVQISEVQFTQGLSFISARCAIDHQVAYEKAFVQRRARRVTSSKCAPFWNSQQFKTWDQLDTFHIITLNSGLRDRLNVRDFYVGIIEQLLNSYIPVFWIIEQKYPRDQQDQRHDLFEVMRSLVAQALKAALKHTDGVCSQIRNFDAASSIADYTSLLVHNLSQFKRVYIFVDANAILPDSMADCHRVLLNVPDLIRDQNKQCVVKIMLLNHGNSRGVPGLNNRHSAVVRIAQTSKRKSRSVPQAPLKGSRTNLLPRR</sequence>